<feature type="repeat" description="TPR" evidence="3">
    <location>
        <begin position="50"/>
        <end position="83"/>
    </location>
</feature>
<dbReference type="Gene3D" id="1.25.40.10">
    <property type="entry name" value="Tetratricopeptide repeat domain"/>
    <property type="match status" value="3"/>
</dbReference>
<keyword evidence="5" id="KW-1185">Reference proteome</keyword>
<gene>
    <name evidence="4" type="ORF">JR347_13760</name>
</gene>
<dbReference type="InterPro" id="IPR011990">
    <property type="entry name" value="TPR-like_helical_dom_sf"/>
</dbReference>
<dbReference type="Proteomes" id="UP000662783">
    <property type="component" value="Chromosome"/>
</dbReference>
<dbReference type="RefSeq" id="WP_205721167.1">
    <property type="nucleotide sequence ID" value="NZ_CP070608.1"/>
</dbReference>
<dbReference type="PANTHER" id="PTHR44186">
    <property type="match status" value="1"/>
</dbReference>
<dbReference type="InterPro" id="IPR019734">
    <property type="entry name" value="TPR_rpt"/>
</dbReference>
<feature type="repeat" description="TPR" evidence="3">
    <location>
        <begin position="151"/>
        <end position="184"/>
    </location>
</feature>
<dbReference type="PROSITE" id="PS50005">
    <property type="entry name" value="TPR"/>
    <property type="match status" value="2"/>
</dbReference>
<protein>
    <submittedName>
        <fullName evidence="4">Tetratricopeptide repeat protein</fullName>
    </submittedName>
</protein>
<dbReference type="SUPFAM" id="SSF48452">
    <property type="entry name" value="TPR-like"/>
    <property type="match status" value="2"/>
</dbReference>
<reference evidence="4" key="1">
    <citation type="submission" date="2021-02" db="EMBL/GenBank/DDBJ databases">
        <title>Fulvivirga sp. S481 isolated from sea water.</title>
        <authorList>
            <person name="Bae S.S."/>
            <person name="Baek K."/>
        </authorList>
    </citation>
    <scope>NUCLEOTIDE SEQUENCE</scope>
    <source>
        <strain evidence="4">S481</strain>
    </source>
</reference>
<evidence type="ECO:0000313" key="4">
    <source>
        <dbReference type="EMBL" id="QSE96653.1"/>
    </source>
</evidence>
<evidence type="ECO:0000256" key="2">
    <source>
        <dbReference type="ARBA" id="ARBA00022803"/>
    </source>
</evidence>
<dbReference type="SMART" id="SM00028">
    <property type="entry name" value="TPR"/>
    <property type="match status" value="5"/>
</dbReference>
<name>A0A974WFN6_9BACT</name>
<dbReference type="PANTHER" id="PTHR44186:SF1">
    <property type="entry name" value="BARDET-BIEDL SYNDROME 4 PROTEIN"/>
    <property type="match status" value="1"/>
</dbReference>
<sequence>MKQLILIALILLCGCKRHSRHSMVSIETEASENDALAYLDEMIESGEANQLTYFKRAEVNLKLNNYSRALIDVQKSLELDPTYQESYLLQSQILFNKGDIQQSINSALQAEQRGLRNYELYKLLAINYLKLNEADNAEKAIQRLLDFNYSAENLSLKGDIYLSLKDTATAISSYTKAIDVSPELPRPYESLYQIYKYKNPTLAERYISSYLNKNDDNQSFLLLQADIYANRKSYDSAISIYKNLKEVVDTSSVLLNNMSLYYYQLNQYDTALMLAKNSLLSDSITNREAQLLVARSLDNLREYNESKLYYEALVKYDSTDAIALDELDKLNRKIAYLWRLQQQERTFDSIRTSAPPVVERKDVNQ</sequence>
<dbReference type="AlphaFoldDB" id="A0A974WFN6"/>
<accession>A0A974WFN6</accession>
<dbReference type="PROSITE" id="PS51257">
    <property type="entry name" value="PROKAR_LIPOPROTEIN"/>
    <property type="match status" value="1"/>
</dbReference>
<keyword evidence="1" id="KW-0677">Repeat</keyword>
<organism evidence="4 5">
    <name type="scientific">Fulvivirga lutea</name>
    <dbReference type="NCBI Taxonomy" id="2810512"/>
    <lineage>
        <taxon>Bacteria</taxon>
        <taxon>Pseudomonadati</taxon>
        <taxon>Bacteroidota</taxon>
        <taxon>Cytophagia</taxon>
        <taxon>Cytophagales</taxon>
        <taxon>Fulvivirgaceae</taxon>
        <taxon>Fulvivirga</taxon>
    </lineage>
</organism>
<evidence type="ECO:0000256" key="1">
    <source>
        <dbReference type="ARBA" id="ARBA00022737"/>
    </source>
</evidence>
<keyword evidence="2 3" id="KW-0802">TPR repeat</keyword>
<dbReference type="EMBL" id="CP070608">
    <property type="protein sequence ID" value="QSE96653.1"/>
    <property type="molecule type" value="Genomic_DNA"/>
</dbReference>
<evidence type="ECO:0000256" key="3">
    <source>
        <dbReference type="PROSITE-ProRule" id="PRU00339"/>
    </source>
</evidence>
<evidence type="ECO:0000313" key="5">
    <source>
        <dbReference type="Proteomes" id="UP000662783"/>
    </source>
</evidence>
<dbReference type="KEGG" id="fuv:JR347_13760"/>
<proteinExistence type="predicted"/>
<dbReference type="Pfam" id="PF13181">
    <property type="entry name" value="TPR_8"/>
    <property type="match status" value="2"/>
</dbReference>